<feature type="region of interest" description="Disordered" evidence="1">
    <location>
        <begin position="81"/>
        <end position="118"/>
    </location>
</feature>
<accession>A0A7S2IS17</accession>
<proteinExistence type="predicted"/>
<sequence length="118" mass="12279">MTACGWGTPLLIVQHGAGFNTYRTPLSKTGEPGSVYKENSNHLKELSVGSPRTSGGKQYRFMYSNGRLVICKSQADAAAGSISTSGSLSPGRSGSSSMSDWSPAGGELSIGRSFSDPN</sequence>
<evidence type="ECO:0000256" key="1">
    <source>
        <dbReference type="SAM" id="MobiDB-lite"/>
    </source>
</evidence>
<organism evidence="2">
    <name type="scientific">Alexandrium andersonii</name>
    <dbReference type="NCBI Taxonomy" id="327968"/>
    <lineage>
        <taxon>Eukaryota</taxon>
        <taxon>Sar</taxon>
        <taxon>Alveolata</taxon>
        <taxon>Dinophyceae</taxon>
        <taxon>Gonyaulacales</taxon>
        <taxon>Pyrocystaceae</taxon>
        <taxon>Alexandrium</taxon>
    </lineage>
</organism>
<feature type="compositionally biased region" description="Low complexity" evidence="1">
    <location>
        <begin position="81"/>
        <end position="106"/>
    </location>
</feature>
<gene>
    <name evidence="2" type="ORF">AAND1436_LOCUS43278</name>
</gene>
<name>A0A7S2IS17_9DINO</name>
<protein>
    <submittedName>
        <fullName evidence="2">Uncharacterized protein</fullName>
    </submittedName>
</protein>
<evidence type="ECO:0000313" key="2">
    <source>
        <dbReference type="EMBL" id="CAD9526671.1"/>
    </source>
</evidence>
<reference evidence="2" key="1">
    <citation type="submission" date="2021-01" db="EMBL/GenBank/DDBJ databases">
        <authorList>
            <person name="Corre E."/>
            <person name="Pelletier E."/>
            <person name="Niang G."/>
            <person name="Scheremetjew M."/>
            <person name="Finn R."/>
            <person name="Kale V."/>
            <person name="Holt S."/>
            <person name="Cochrane G."/>
            <person name="Meng A."/>
            <person name="Brown T."/>
            <person name="Cohen L."/>
        </authorList>
    </citation>
    <scope>NUCLEOTIDE SEQUENCE</scope>
    <source>
        <strain evidence="2">CCMP2222</strain>
    </source>
</reference>
<dbReference type="AlphaFoldDB" id="A0A7S2IS17"/>
<dbReference type="EMBL" id="HBGQ01090751">
    <property type="protein sequence ID" value="CAD9526671.1"/>
    <property type="molecule type" value="Transcribed_RNA"/>
</dbReference>